<keyword evidence="2" id="KW-1185">Reference proteome</keyword>
<dbReference type="Proteomes" id="UP001230504">
    <property type="component" value="Unassembled WGS sequence"/>
</dbReference>
<protein>
    <submittedName>
        <fullName evidence="1">Uncharacterized protein</fullName>
    </submittedName>
</protein>
<evidence type="ECO:0000313" key="1">
    <source>
        <dbReference type="EMBL" id="KAK1573065.1"/>
    </source>
</evidence>
<organism evidence="1 2">
    <name type="scientific">Colletotrichum navitas</name>
    <dbReference type="NCBI Taxonomy" id="681940"/>
    <lineage>
        <taxon>Eukaryota</taxon>
        <taxon>Fungi</taxon>
        <taxon>Dikarya</taxon>
        <taxon>Ascomycota</taxon>
        <taxon>Pezizomycotina</taxon>
        <taxon>Sordariomycetes</taxon>
        <taxon>Hypocreomycetidae</taxon>
        <taxon>Glomerellales</taxon>
        <taxon>Glomerellaceae</taxon>
        <taxon>Colletotrichum</taxon>
        <taxon>Colletotrichum graminicola species complex</taxon>
    </lineage>
</organism>
<dbReference type="AlphaFoldDB" id="A0AAD8PP01"/>
<dbReference type="PANTHER" id="PTHR35896:SF3">
    <property type="entry name" value="MAJOR FACILITATOR SUPERFAMILY TRANSPORTER"/>
    <property type="match status" value="1"/>
</dbReference>
<comment type="caution">
    <text evidence="1">The sequence shown here is derived from an EMBL/GenBank/DDBJ whole genome shotgun (WGS) entry which is preliminary data.</text>
</comment>
<accession>A0AAD8PP01</accession>
<gene>
    <name evidence="1" type="ORF">LY79DRAFT_480650</name>
</gene>
<reference evidence="1" key="1">
    <citation type="submission" date="2021-06" db="EMBL/GenBank/DDBJ databases">
        <title>Comparative genomics, transcriptomics and evolutionary studies reveal genomic signatures of adaptation to plant cell wall in hemibiotrophic fungi.</title>
        <authorList>
            <consortium name="DOE Joint Genome Institute"/>
            <person name="Baroncelli R."/>
            <person name="Diaz J.F."/>
            <person name="Benocci T."/>
            <person name="Peng M."/>
            <person name="Battaglia E."/>
            <person name="Haridas S."/>
            <person name="Andreopoulos W."/>
            <person name="Labutti K."/>
            <person name="Pangilinan J."/>
            <person name="Floch G.L."/>
            <person name="Makela M.R."/>
            <person name="Henrissat B."/>
            <person name="Grigoriev I.V."/>
            <person name="Crouch J.A."/>
            <person name="De Vries R.P."/>
            <person name="Sukno S.A."/>
            <person name="Thon M.R."/>
        </authorList>
    </citation>
    <scope>NUCLEOTIDE SEQUENCE</scope>
    <source>
        <strain evidence="1">CBS 125086</strain>
    </source>
</reference>
<feature type="non-terminal residue" evidence="1">
    <location>
        <position position="1"/>
    </location>
</feature>
<dbReference type="PANTHER" id="PTHR35896">
    <property type="entry name" value="IG-LIKE DOMAIN-CONTAINING PROTEIN"/>
    <property type="match status" value="1"/>
</dbReference>
<name>A0AAD8PP01_9PEZI</name>
<dbReference type="EMBL" id="JAHLJV010000099">
    <property type="protein sequence ID" value="KAK1573065.1"/>
    <property type="molecule type" value="Genomic_DNA"/>
</dbReference>
<dbReference type="InterPro" id="IPR053008">
    <property type="entry name" value="Phomopsin_biosynth_assoc"/>
</dbReference>
<feature type="non-terminal residue" evidence="1">
    <location>
        <position position="152"/>
    </location>
</feature>
<evidence type="ECO:0000313" key="2">
    <source>
        <dbReference type="Proteomes" id="UP001230504"/>
    </source>
</evidence>
<proteinExistence type="predicted"/>
<dbReference type="RefSeq" id="XP_060408756.1">
    <property type="nucleotide sequence ID" value="XM_060553264.1"/>
</dbReference>
<dbReference type="GeneID" id="85437504"/>
<sequence length="152" mass="17961">KYDFSGYQCAPLGAPPDVARQRGCRLDTFSLHWYPANRYEDNDTLKLMTEFTDMDWPRFYDPEARHKMDGFNPADKQAWVSKKEHLWHCGYLLMQTHLWITKGFDPPVNYEHTEHCTRTLLKTIELDPPPDLEDIKSNIKTPEQPEHWPIVS</sequence>